<reference evidence="1" key="1">
    <citation type="submission" date="2023-06" db="EMBL/GenBank/DDBJ databases">
        <title>Reference genome for the Northern bat (Eptesicus nilssonii), a most northern bat species.</title>
        <authorList>
            <person name="Laine V.N."/>
            <person name="Pulliainen A.T."/>
            <person name="Lilley T.M."/>
        </authorList>
    </citation>
    <scope>NUCLEOTIDE SEQUENCE</scope>
    <source>
        <strain evidence="1">BLF_Eptnil</strain>
        <tissue evidence="1">Kidney</tissue>
    </source>
</reference>
<evidence type="ECO:0008006" key="3">
    <source>
        <dbReference type="Google" id="ProtNLM"/>
    </source>
</evidence>
<organism evidence="1 2">
    <name type="scientific">Cnephaeus nilssonii</name>
    <name type="common">Northern bat</name>
    <name type="synonym">Eptesicus nilssonii</name>
    <dbReference type="NCBI Taxonomy" id="3371016"/>
    <lineage>
        <taxon>Eukaryota</taxon>
        <taxon>Metazoa</taxon>
        <taxon>Chordata</taxon>
        <taxon>Craniata</taxon>
        <taxon>Vertebrata</taxon>
        <taxon>Euteleostomi</taxon>
        <taxon>Mammalia</taxon>
        <taxon>Eutheria</taxon>
        <taxon>Laurasiatheria</taxon>
        <taxon>Chiroptera</taxon>
        <taxon>Yangochiroptera</taxon>
        <taxon>Vespertilionidae</taxon>
        <taxon>Cnephaeus</taxon>
    </lineage>
</organism>
<dbReference type="AlphaFoldDB" id="A0AA40I652"/>
<proteinExistence type="predicted"/>
<evidence type="ECO:0000313" key="2">
    <source>
        <dbReference type="Proteomes" id="UP001177744"/>
    </source>
</evidence>
<name>A0AA40I652_CNENI</name>
<accession>A0AA40I652</accession>
<sequence length="105" mass="11916">MGMDIIEIPHEMIFNGSMIKATFVNSISIDNIKNISKRAILCPKNEHVQKLNEEIFDILDGDFHTYLSDDSIDSTDDAEKENFPIEFLNSITPSGMLCHKLKLKS</sequence>
<dbReference type="Proteomes" id="UP001177744">
    <property type="component" value="Unassembled WGS sequence"/>
</dbReference>
<keyword evidence="2" id="KW-1185">Reference proteome</keyword>
<dbReference type="PANTHER" id="PTHR10492:SF57">
    <property type="entry name" value="ATP-DEPENDENT DNA HELICASE"/>
    <property type="match status" value="1"/>
</dbReference>
<protein>
    <recommendedName>
        <fullName evidence="3">DNA helicase</fullName>
    </recommendedName>
</protein>
<evidence type="ECO:0000313" key="1">
    <source>
        <dbReference type="EMBL" id="KAK1343661.1"/>
    </source>
</evidence>
<gene>
    <name evidence="1" type="ORF">QTO34_014214</name>
</gene>
<dbReference type="PANTHER" id="PTHR10492">
    <property type="match status" value="1"/>
</dbReference>
<comment type="caution">
    <text evidence="1">The sequence shown here is derived from an EMBL/GenBank/DDBJ whole genome shotgun (WGS) entry which is preliminary data.</text>
</comment>
<dbReference type="EMBL" id="JAULJE010000004">
    <property type="protein sequence ID" value="KAK1343661.1"/>
    <property type="molecule type" value="Genomic_DNA"/>
</dbReference>